<dbReference type="Gene3D" id="3.40.50.1820">
    <property type="entry name" value="alpha/beta hydrolase"/>
    <property type="match status" value="1"/>
</dbReference>
<reference evidence="11 12" key="1">
    <citation type="submission" date="2013-03" db="EMBL/GenBank/DDBJ databases">
        <title>The Genome Sequence of Exophiala aquamarina CBS 119918.</title>
        <authorList>
            <consortium name="The Broad Institute Genomics Platform"/>
            <person name="Cuomo C."/>
            <person name="de Hoog S."/>
            <person name="Gorbushina A."/>
            <person name="Walker B."/>
            <person name="Young S.K."/>
            <person name="Zeng Q."/>
            <person name="Gargeya S."/>
            <person name="Fitzgerald M."/>
            <person name="Haas B."/>
            <person name="Abouelleil A."/>
            <person name="Allen A.W."/>
            <person name="Alvarado L."/>
            <person name="Arachchi H.M."/>
            <person name="Berlin A.M."/>
            <person name="Chapman S.B."/>
            <person name="Gainer-Dewar J."/>
            <person name="Goldberg J."/>
            <person name="Griggs A."/>
            <person name="Gujja S."/>
            <person name="Hansen M."/>
            <person name="Howarth C."/>
            <person name="Imamovic A."/>
            <person name="Ireland A."/>
            <person name="Larimer J."/>
            <person name="McCowan C."/>
            <person name="Murphy C."/>
            <person name="Pearson M."/>
            <person name="Poon T.W."/>
            <person name="Priest M."/>
            <person name="Roberts A."/>
            <person name="Saif S."/>
            <person name="Shea T."/>
            <person name="Sisk P."/>
            <person name="Sykes S."/>
            <person name="Wortman J."/>
            <person name="Nusbaum C."/>
            <person name="Birren B."/>
        </authorList>
    </citation>
    <scope>NUCLEOTIDE SEQUENCE [LARGE SCALE GENOMIC DNA]</scope>
    <source>
        <strain evidence="11 12">CBS 119918</strain>
    </source>
</reference>
<dbReference type="EC" id="3.1.-.-" evidence="8"/>
<evidence type="ECO:0000256" key="9">
    <source>
        <dbReference type="SAM" id="MobiDB-lite"/>
    </source>
</evidence>
<sequence length="460" mass="49299">MSQNPPLPPQPSPGVAFARNPPPGNPPVANPQVPPTGPRFPNQQPFMVRPSPILPSGQVRPTVNAVSIDRDATWDVYAIHGLNSDVGTWIGKPSGFNWLRELPNYLLSKNGEKVNTYTIGWNTNPLSPANISTKIMDSAKFVADAIIGVRGESPSLAGKNPGRVPRKVIIIGHSMGGILARGVLGFMHADQLARPRIVESGQEAEFGLPEHQATPTASPYIDFLSSVKGVILLASPSAGSSIGKWVGGILAAAAGLPGGPSHINRSHILALRPGVDELGEISNSFERYCRWYVSNVRRQLKVHAHRETKPLPVIGMVVNPESADIPKNILAWVDHRTDDLMGLNHMEVTGYNSMNDRELQKILSSFVEMQTAGLQESLPLQPPSQQSIDPRFAPLPVGGLNTAPREIQVPRRGGAPRGRGGAVMPPPSQLRGMTSGLQQGGQPGQAAAQGQFPSYDPQFP</sequence>
<keyword evidence="12" id="KW-1185">Reference proteome</keyword>
<dbReference type="GO" id="GO:0015031">
    <property type="term" value="P:protein transport"/>
    <property type="evidence" value="ECO:0007669"/>
    <property type="project" value="UniProtKB-KW"/>
</dbReference>
<feature type="compositionally biased region" description="Pro residues" evidence="9">
    <location>
        <begin position="1"/>
        <end position="12"/>
    </location>
</feature>
<evidence type="ECO:0000259" key="10">
    <source>
        <dbReference type="Pfam" id="PF07819"/>
    </source>
</evidence>
<feature type="compositionally biased region" description="Low complexity" evidence="9">
    <location>
        <begin position="378"/>
        <end position="387"/>
    </location>
</feature>
<comment type="function">
    <text evidence="1 8">Involved in inositol deacylation of GPI-anchored proteins which plays important roles in the quality control and ER-associated degradation of GPI-anchored proteins.</text>
</comment>
<dbReference type="InterPro" id="IPR052374">
    <property type="entry name" value="SERAC1"/>
</dbReference>
<evidence type="ECO:0000256" key="3">
    <source>
        <dbReference type="ARBA" id="ARBA00004370"/>
    </source>
</evidence>
<dbReference type="AlphaFoldDB" id="A0A072PJT0"/>
<comment type="similarity">
    <text evidence="8">Belongs to the GPI inositol-deacylase family.</text>
</comment>
<keyword evidence="8" id="KW-0378">Hydrolase</keyword>
<feature type="region of interest" description="Disordered" evidence="9">
    <location>
        <begin position="1"/>
        <end position="54"/>
    </location>
</feature>
<evidence type="ECO:0000256" key="8">
    <source>
        <dbReference type="RuleBase" id="RU365011"/>
    </source>
</evidence>
<evidence type="ECO:0000256" key="7">
    <source>
        <dbReference type="ARBA" id="ARBA00023136"/>
    </source>
</evidence>
<keyword evidence="8" id="KW-0813">Transport</keyword>
<dbReference type="HOGENOM" id="CLU_594510_0_0_1"/>
<dbReference type="GO" id="GO:0005789">
    <property type="term" value="C:endoplasmic reticulum membrane"/>
    <property type="evidence" value="ECO:0007669"/>
    <property type="project" value="UniProtKB-SubCell"/>
</dbReference>
<feature type="compositionally biased region" description="Pro residues" evidence="9">
    <location>
        <begin position="20"/>
        <end position="38"/>
    </location>
</feature>
<evidence type="ECO:0000256" key="2">
    <source>
        <dbReference type="ARBA" id="ARBA00004173"/>
    </source>
</evidence>
<dbReference type="OrthoDB" id="5484267at2759"/>
<dbReference type="EMBL" id="AMGV01000003">
    <property type="protein sequence ID" value="KEF60022.1"/>
    <property type="molecule type" value="Genomic_DNA"/>
</dbReference>
<dbReference type="RefSeq" id="XP_013262612.1">
    <property type="nucleotide sequence ID" value="XM_013407158.1"/>
</dbReference>
<evidence type="ECO:0000256" key="4">
    <source>
        <dbReference type="ARBA" id="ARBA00015856"/>
    </source>
</evidence>
<dbReference type="PANTHER" id="PTHR48182:SF2">
    <property type="entry name" value="PROTEIN SERAC1"/>
    <property type="match status" value="1"/>
</dbReference>
<dbReference type="InterPro" id="IPR029058">
    <property type="entry name" value="AB_hydrolase_fold"/>
</dbReference>
<evidence type="ECO:0000256" key="1">
    <source>
        <dbReference type="ARBA" id="ARBA00003496"/>
    </source>
</evidence>
<dbReference type="InterPro" id="IPR012908">
    <property type="entry name" value="PGAP1-ab_dom-like"/>
</dbReference>
<feature type="region of interest" description="Disordered" evidence="9">
    <location>
        <begin position="378"/>
        <end position="460"/>
    </location>
</feature>
<comment type="caution">
    <text evidence="11">The sequence shown here is derived from an EMBL/GenBank/DDBJ whole genome shotgun (WGS) entry which is preliminary data.</text>
</comment>
<name>A0A072PJT0_9EURO</name>
<accession>A0A072PJT0</accession>
<keyword evidence="8" id="KW-0653">Protein transport</keyword>
<keyword evidence="7 8" id="KW-0472">Membrane</keyword>
<evidence type="ECO:0000256" key="5">
    <source>
        <dbReference type="ARBA" id="ARBA00022824"/>
    </source>
</evidence>
<keyword evidence="5 8" id="KW-0256">Endoplasmic reticulum</keyword>
<dbReference type="SUPFAM" id="SSF53474">
    <property type="entry name" value="alpha/beta-Hydrolases"/>
    <property type="match status" value="1"/>
</dbReference>
<proteinExistence type="inferred from homology"/>
<feature type="domain" description="GPI inositol-deacylase PGAP1-like alpha/beta" evidence="10">
    <location>
        <begin position="129"/>
        <end position="185"/>
    </location>
</feature>
<organism evidence="11 12">
    <name type="scientific">Exophiala aquamarina CBS 119918</name>
    <dbReference type="NCBI Taxonomy" id="1182545"/>
    <lineage>
        <taxon>Eukaryota</taxon>
        <taxon>Fungi</taxon>
        <taxon>Dikarya</taxon>
        <taxon>Ascomycota</taxon>
        <taxon>Pezizomycotina</taxon>
        <taxon>Eurotiomycetes</taxon>
        <taxon>Chaetothyriomycetidae</taxon>
        <taxon>Chaetothyriales</taxon>
        <taxon>Herpotrichiellaceae</taxon>
        <taxon>Exophiala</taxon>
    </lineage>
</organism>
<dbReference type="GeneID" id="25279799"/>
<dbReference type="PANTHER" id="PTHR48182">
    <property type="entry name" value="PROTEIN SERAC1"/>
    <property type="match status" value="1"/>
</dbReference>
<comment type="subcellular location">
    <subcellularLocation>
        <location evidence="8">Endoplasmic reticulum membrane</location>
    </subcellularLocation>
    <subcellularLocation>
        <location evidence="3">Membrane</location>
    </subcellularLocation>
    <subcellularLocation>
        <location evidence="2">Mitochondrion</location>
    </subcellularLocation>
</comment>
<dbReference type="Pfam" id="PF07819">
    <property type="entry name" value="PGAP1"/>
    <property type="match status" value="1"/>
</dbReference>
<evidence type="ECO:0000313" key="12">
    <source>
        <dbReference type="Proteomes" id="UP000027920"/>
    </source>
</evidence>
<dbReference type="VEuPathDB" id="FungiDB:A1O9_04872"/>
<keyword evidence="6" id="KW-0496">Mitochondrion</keyword>
<dbReference type="GO" id="GO:0016788">
    <property type="term" value="F:hydrolase activity, acting on ester bonds"/>
    <property type="evidence" value="ECO:0007669"/>
    <property type="project" value="InterPro"/>
</dbReference>
<dbReference type="GO" id="GO:0005739">
    <property type="term" value="C:mitochondrion"/>
    <property type="evidence" value="ECO:0007669"/>
    <property type="project" value="UniProtKB-SubCell"/>
</dbReference>
<gene>
    <name evidence="11" type="ORF">A1O9_04872</name>
</gene>
<protein>
    <recommendedName>
        <fullName evidence="4 8">GPI inositol-deacylase</fullName>
        <ecNumber evidence="8">3.1.-.-</ecNumber>
    </recommendedName>
</protein>
<evidence type="ECO:0000313" key="11">
    <source>
        <dbReference type="EMBL" id="KEF60022.1"/>
    </source>
</evidence>
<dbReference type="Proteomes" id="UP000027920">
    <property type="component" value="Unassembled WGS sequence"/>
</dbReference>
<evidence type="ECO:0000256" key="6">
    <source>
        <dbReference type="ARBA" id="ARBA00023128"/>
    </source>
</evidence>